<feature type="coiled-coil region" evidence="3">
    <location>
        <begin position="862"/>
        <end position="905"/>
    </location>
</feature>
<organism evidence="7">
    <name type="scientific">Micromonas pusilla (strain CCMP1545)</name>
    <name type="common">Picoplanktonic green alga</name>
    <dbReference type="NCBI Taxonomy" id="564608"/>
    <lineage>
        <taxon>Eukaryota</taxon>
        <taxon>Viridiplantae</taxon>
        <taxon>Chlorophyta</taxon>
        <taxon>Mamiellophyceae</taxon>
        <taxon>Mamiellales</taxon>
        <taxon>Mamiellaceae</taxon>
        <taxon>Micromonas</taxon>
    </lineage>
</organism>
<evidence type="ECO:0000313" key="6">
    <source>
        <dbReference type="EMBL" id="EEH60332.1"/>
    </source>
</evidence>
<evidence type="ECO:0000256" key="2">
    <source>
        <dbReference type="PROSITE-ProRule" id="PRU00235"/>
    </source>
</evidence>
<feature type="region of interest" description="Disordered" evidence="4">
    <location>
        <begin position="439"/>
        <end position="465"/>
    </location>
</feature>
<dbReference type="KEGG" id="mpp:MICPUCDRAFT_50470"/>
<feature type="compositionally biased region" description="Basic and acidic residues" evidence="4">
    <location>
        <begin position="930"/>
        <end position="941"/>
    </location>
</feature>
<evidence type="ECO:0000256" key="1">
    <source>
        <dbReference type="ARBA" id="ARBA00022737"/>
    </source>
</evidence>
<evidence type="ECO:0000256" key="3">
    <source>
        <dbReference type="SAM" id="Coils"/>
    </source>
</evidence>
<dbReference type="eggNOG" id="ENOG502QSCJ">
    <property type="taxonomic scope" value="Eukaryota"/>
</dbReference>
<keyword evidence="3" id="KW-0175">Coiled coil</keyword>
<sequence length="1071" mass="110580">MDDEARTLTRRGAALVKYCRGGARPHLAHVQISSDARAIEWVGRRAKTKRVSLLGVLHVAEGRRSDVFKRASATERVHPDDVCFSVVYDRERGRGDAGADGDGDDDDDDDVASTGRASTTTVARGESGADAGRKKRRRTLDLACEDAAQRATWVRGIRLAVETARRAAAATRRDAKTASMMPSSTPFAAADSAADRAERARASTDASTSGGNPAPPPPGDVFVWGRVPSVMTTPETLASSPHHVVVDRFVMTPSPVPALGGAACDPRSIALGTRHAVAATRAGGVYTWGDGVGGRLGHGDVVDRATPTRVRAADDVFDVKAGGGGDGGARAVVRCGGDRTVVLTRDRDDDGVEDGGGALYAWGGSGDDFGVGGGGGGSSAEDAATRWTLSRIWFSSSSSSSPEARITRVSVGMFHVAAVSVDGALFTWGEGAFHALGHGGGGGGGGGGGASRPPTSEPRPRRVEGLRGRVVADVSCGVWHTAAVVDDGQLYTWGDGDGGKLGHADVTDDVPVPTPRRVADWTPGGGGGGGGEEKNASEIVVIVAASCGQSHTLALDANGVAWCLGSVGKTGAPPPPTPRRIASIPDAVASLSSGDSHAAALTRRGRLYVWGVGKRGALGHGGFGEELAPRLLEGALEGRTIREVTCGPESTAVVVDAAALTKREKIELAKAAKREKIELAKAASWSGESSASARRENPPPIPPPQRERERERVRERVAATNGDDVSVGKTRKDPTTVFAGARVHDVVETGTGGGGPGSVLRGAGLAPRGGSGGGGGAPAVGPRRHSMDVLRERDALLLEVRELREAMTAARARASSSSSSSSSSTPSSSSSPPSPSTMDAPATPAMRAVLNDLAGASRARIAAEAAAEAARAEAARAAAALEVKARTLEEKVALAEMELSSLRLAASRAGGGDLTPAARKDGRGFGFGFGHDDNPYPHPSEEFQPGTPRDSPSEDESATTAAANASFVASLRSPSTISPTRGRRPAWDDDDRGDAVAAAPDGTPSESEWIEEHEPGVFLTVGVDATTGEETLRRVRFSKTTFKDGAARGWWEANRARIVRERGLALPRSRV</sequence>
<dbReference type="AlphaFoldDB" id="C1MI81"/>
<dbReference type="STRING" id="564608.C1MI81"/>
<dbReference type="SUPFAM" id="SSF50985">
    <property type="entry name" value="RCC1/BLIP-II"/>
    <property type="match status" value="1"/>
</dbReference>
<feature type="compositionally biased region" description="Acidic residues" evidence="4">
    <location>
        <begin position="99"/>
        <end position="111"/>
    </location>
</feature>
<feature type="region of interest" description="Disordered" evidence="4">
    <location>
        <begin position="170"/>
        <end position="219"/>
    </location>
</feature>
<dbReference type="PANTHER" id="PTHR22870:SF437">
    <property type="entry name" value="REGULATOR OF CHROMOSOME CONDENSATION (RCC1) FAMILY WITH FYVE ZINC FINGER DOMAIN-CONTAINING PROTEIN"/>
    <property type="match status" value="1"/>
</dbReference>
<dbReference type="PANTHER" id="PTHR22870">
    <property type="entry name" value="REGULATOR OF CHROMOSOME CONDENSATION"/>
    <property type="match status" value="1"/>
</dbReference>
<dbReference type="InterPro" id="IPR011993">
    <property type="entry name" value="PH-like_dom_sf"/>
</dbReference>
<feature type="domain" description="BRX" evidence="5">
    <location>
        <begin position="1007"/>
        <end position="1063"/>
    </location>
</feature>
<feature type="compositionally biased region" description="Gly residues" evidence="4">
    <location>
        <begin position="767"/>
        <end position="778"/>
    </location>
</feature>
<feature type="repeat" description="RCC1" evidence="2">
    <location>
        <begin position="557"/>
        <end position="604"/>
    </location>
</feature>
<reference evidence="6 7" key="1">
    <citation type="journal article" date="2009" name="Science">
        <title>Green evolution and dynamic adaptations revealed by genomes of the marine picoeukaryotes Micromonas.</title>
        <authorList>
            <person name="Worden A.Z."/>
            <person name="Lee J.H."/>
            <person name="Mock T."/>
            <person name="Rouze P."/>
            <person name="Simmons M.P."/>
            <person name="Aerts A.L."/>
            <person name="Allen A.E."/>
            <person name="Cuvelier M.L."/>
            <person name="Derelle E."/>
            <person name="Everett M.V."/>
            <person name="Foulon E."/>
            <person name="Grimwood J."/>
            <person name="Gundlach H."/>
            <person name="Henrissat B."/>
            <person name="Napoli C."/>
            <person name="McDonald S.M."/>
            <person name="Parker M.S."/>
            <person name="Rombauts S."/>
            <person name="Salamov A."/>
            <person name="Von Dassow P."/>
            <person name="Badger J.H."/>
            <person name="Coutinho P.M."/>
            <person name="Demir E."/>
            <person name="Dubchak I."/>
            <person name="Gentemann C."/>
            <person name="Eikrem W."/>
            <person name="Gready J.E."/>
            <person name="John U."/>
            <person name="Lanier W."/>
            <person name="Lindquist E.A."/>
            <person name="Lucas S."/>
            <person name="Mayer K.F."/>
            <person name="Moreau H."/>
            <person name="Not F."/>
            <person name="Otillar R."/>
            <person name="Panaud O."/>
            <person name="Pangilinan J."/>
            <person name="Paulsen I."/>
            <person name="Piegu B."/>
            <person name="Poliakov A."/>
            <person name="Robbens S."/>
            <person name="Schmutz J."/>
            <person name="Toulza E."/>
            <person name="Wyss T."/>
            <person name="Zelensky A."/>
            <person name="Zhou K."/>
            <person name="Armbrust E.V."/>
            <person name="Bhattacharya D."/>
            <person name="Goodenough U.W."/>
            <person name="Van de Peer Y."/>
            <person name="Grigoriev I.V."/>
        </authorList>
    </citation>
    <scope>NUCLEOTIDE SEQUENCE [LARGE SCALE GENOMIC DNA]</scope>
    <source>
        <strain evidence="6 7">CCMP1545</strain>
    </source>
</reference>
<protein>
    <submittedName>
        <fullName evidence="6">Predicted protein</fullName>
    </submittedName>
</protein>
<dbReference type="Gene3D" id="2.130.10.30">
    <property type="entry name" value="Regulator of chromosome condensation 1/beta-lactamase-inhibitor protein II"/>
    <property type="match status" value="2"/>
</dbReference>
<feature type="compositionally biased region" description="Low complexity" evidence="4">
    <location>
        <begin position="183"/>
        <end position="192"/>
    </location>
</feature>
<feature type="region of interest" description="Disordered" evidence="4">
    <location>
        <begin position="909"/>
        <end position="1011"/>
    </location>
</feature>
<feature type="compositionally biased region" description="Basic and acidic residues" evidence="4">
    <location>
        <begin position="193"/>
        <end position="202"/>
    </location>
</feature>
<keyword evidence="1" id="KW-0677">Repeat</keyword>
<feature type="compositionally biased region" description="Low complexity" evidence="4">
    <location>
        <begin position="958"/>
        <end position="970"/>
    </location>
</feature>
<dbReference type="InterPro" id="IPR013591">
    <property type="entry name" value="Brevis_radix_dom"/>
</dbReference>
<dbReference type="PRINTS" id="PR00633">
    <property type="entry name" value="RCCNDNSATION"/>
</dbReference>
<feature type="repeat" description="RCC1" evidence="2">
    <location>
        <begin position="488"/>
        <end position="558"/>
    </location>
</feature>
<feature type="region of interest" description="Disordered" evidence="4">
    <location>
        <begin position="93"/>
        <end position="137"/>
    </location>
</feature>
<feature type="repeat" description="RCC1" evidence="2">
    <location>
        <begin position="283"/>
        <end position="346"/>
    </location>
</feature>
<dbReference type="InterPro" id="IPR051210">
    <property type="entry name" value="Ub_ligase/GEF_domain"/>
</dbReference>
<evidence type="ECO:0000259" key="5">
    <source>
        <dbReference type="PROSITE" id="PS51514"/>
    </source>
</evidence>
<feature type="compositionally biased region" description="Low complexity" evidence="4">
    <location>
        <begin position="681"/>
        <end position="692"/>
    </location>
</feature>
<feature type="region of interest" description="Disordered" evidence="4">
    <location>
        <begin position="748"/>
        <end position="785"/>
    </location>
</feature>
<name>C1MI81_MICPC</name>
<feature type="compositionally biased region" description="Gly residues" evidence="4">
    <location>
        <begin position="439"/>
        <end position="450"/>
    </location>
</feature>
<dbReference type="OMA" id="PNGVESH"/>
<dbReference type="InterPro" id="IPR009091">
    <property type="entry name" value="RCC1/BLIP-II"/>
</dbReference>
<feature type="region of interest" description="Disordered" evidence="4">
    <location>
        <begin position="809"/>
        <end position="842"/>
    </location>
</feature>
<feature type="compositionally biased region" description="Basic and acidic residues" evidence="4">
    <location>
        <begin position="705"/>
        <end position="717"/>
    </location>
</feature>
<gene>
    <name evidence="6" type="ORF">MICPUCDRAFT_50470</name>
</gene>
<dbReference type="Pfam" id="PF08381">
    <property type="entry name" value="BRX"/>
    <property type="match status" value="1"/>
</dbReference>
<dbReference type="EMBL" id="GG663735">
    <property type="protein sequence ID" value="EEH60332.1"/>
    <property type="molecule type" value="Genomic_DNA"/>
</dbReference>
<dbReference type="OrthoDB" id="498987at2759"/>
<feature type="repeat" description="RCC1" evidence="2">
    <location>
        <begin position="605"/>
        <end position="657"/>
    </location>
</feature>
<feature type="repeat" description="RCC1" evidence="2">
    <location>
        <begin position="423"/>
        <end position="487"/>
    </location>
</feature>
<keyword evidence="7" id="KW-1185">Reference proteome</keyword>
<dbReference type="Gene3D" id="2.30.29.30">
    <property type="entry name" value="Pleckstrin-homology domain (PH domain)/Phosphotyrosine-binding domain (PTB)"/>
    <property type="match status" value="1"/>
</dbReference>
<feature type="region of interest" description="Disordered" evidence="4">
    <location>
        <begin position="504"/>
        <end position="532"/>
    </location>
</feature>
<dbReference type="InterPro" id="IPR000408">
    <property type="entry name" value="Reg_chr_condens"/>
</dbReference>
<dbReference type="RefSeq" id="XP_003055080.1">
    <property type="nucleotide sequence ID" value="XM_003055034.1"/>
</dbReference>
<feature type="compositionally biased region" description="Low complexity" evidence="4">
    <location>
        <begin position="815"/>
        <end position="831"/>
    </location>
</feature>
<dbReference type="Proteomes" id="UP000001876">
    <property type="component" value="Unassembled WGS sequence"/>
</dbReference>
<proteinExistence type="predicted"/>
<dbReference type="PROSITE" id="PS50012">
    <property type="entry name" value="RCC1_3"/>
    <property type="match status" value="5"/>
</dbReference>
<dbReference type="GeneID" id="9680383"/>
<feature type="region of interest" description="Disordered" evidence="4">
    <location>
        <begin position="681"/>
        <end position="731"/>
    </location>
</feature>
<dbReference type="PROSITE" id="PS51514">
    <property type="entry name" value="BRX"/>
    <property type="match status" value="1"/>
</dbReference>
<evidence type="ECO:0000313" key="7">
    <source>
        <dbReference type="Proteomes" id="UP000001876"/>
    </source>
</evidence>
<evidence type="ECO:0000256" key="4">
    <source>
        <dbReference type="SAM" id="MobiDB-lite"/>
    </source>
</evidence>
<accession>C1MI81</accession>
<dbReference type="PROSITE" id="PS00626">
    <property type="entry name" value="RCC1_2"/>
    <property type="match status" value="3"/>
</dbReference>
<dbReference type="Pfam" id="PF00415">
    <property type="entry name" value="RCC1"/>
    <property type="match status" value="4"/>
</dbReference>